<sequence>MSLAQIAKSFNIENGKRDFPRKFTQSRFFDYEGPIPGDEYYGLDNKPAQKRKDLKVFLETERSSGRVFNSIDVL</sequence>
<protein>
    <submittedName>
        <fullName evidence="1">Uncharacterized protein</fullName>
    </submittedName>
</protein>
<gene>
    <name evidence="1" type="ORF">GCK72_026176</name>
</gene>
<evidence type="ECO:0000313" key="2">
    <source>
        <dbReference type="Proteomes" id="UP000483820"/>
    </source>
</evidence>
<comment type="caution">
    <text evidence="1">The sequence shown here is derived from an EMBL/GenBank/DDBJ whole genome shotgun (WGS) entry which is preliminary data.</text>
</comment>
<reference evidence="1 2" key="1">
    <citation type="submission" date="2019-12" db="EMBL/GenBank/DDBJ databases">
        <title>Chromosome-level assembly of the Caenorhabditis remanei genome.</title>
        <authorList>
            <person name="Teterina A.A."/>
            <person name="Willis J.H."/>
            <person name="Phillips P.C."/>
        </authorList>
    </citation>
    <scope>NUCLEOTIDE SEQUENCE [LARGE SCALE GENOMIC DNA]</scope>
    <source>
        <strain evidence="1 2">PX506</strain>
        <tissue evidence="1">Whole organism</tissue>
    </source>
</reference>
<organism evidence="1 2">
    <name type="scientific">Caenorhabditis remanei</name>
    <name type="common">Caenorhabditis vulgaris</name>
    <dbReference type="NCBI Taxonomy" id="31234"/>
    <lineage>
        <taxon>Eukaryota</taxon>
        <taxon>Metazoa</taxon>
        <taxon>Ecdysozoa</taxon>
        <taxon>Nematoda</taxon>
        <taxon>Chromadorea</taxon>
        <taxon>Rhabditida</taxon>
        <taxon>Rhabditina</taxon>
        <taxon>Rhabditomorpha</taxon>
        <taxon>Rhabditoidea</taxon>
        <taxon>Rhabditidae</taxon>
        <taxon>Peloderinae</taxon>
        <taxon>Caenorhabditis</taxon>
    </lineage>
</organism>
<dbReference type="EMBL" id="WUAV01000006">
    <property type="protein sequence ID" value="KAF1749708.1"/>
    <property type="molecule type" value="Genomic_DNA"/>
</dbReference>
<accession>A0A6A5G3Y0</accession>
<evidence type="ECO:0000313" key="1">
    <source>
        <dbReference type="EMBL" id="KAF1749708.1"/>
    </source>
</evidence>
<dbReference type="KEGG" id="crq:GCK72_026176"/>
<proteinExistence type="predicted"/>
<name>A0A6A5G3Y0_CAERE</name>
<dbReference type="CTD" id="78778059"/>
<dbReference type="AlphaFoldDB" id="A0A6A5G3Y0"/>
<dbReference type="RefSeq" id="XP_053580275.1">
    <property type="nucleotide sequence ID" value="XM_053736709.1"/>
</dbReference>
<dbReference type="Proteomes" id="UP000483820">
    <property type="component" value="Chromosome X"/>
</dbReference>
<dbReference type="GeneID" id="78778059"/>